<dbReference type="AlphaFoldDB" id="D7KLU8"/>
<dbReference type="HOGENOM" id="CLU_3053043_0_0_1"/>
<name>D7KLU8_ARALL</name>
<reference evidence="2" key="1">
    <citation type="journal article" date="2011" name="Nat. Genet.">
        <title>The Arabidopsis lyrata genome sequence and the basis of rapid genome size change.</title>
        <authorList>
            <person name="Hu T.T."/>
            <person name="Pattyn P."/>
            <person name="Bakker E.G."/>
            <person name="Cao J."/>
            <person name="Cheng J.-F."/>
            <person name="Clark R.M."/>
            <person name="Fahlgren N."/>
            <person name="Fawcett J.A."/>
            <person name="Grimwood J."/>
            <person name="Gundlach H."/>
            <person name="Haberer G."/>
            <person name="Hollister J.D."/>
            <person name="Ossowski S."/>
            <person name="Ottilar R.P."/>
            <person name="Salamov A.A."/>
            <person name="Schneeberger K."/>
            <person name="Spannagl M."/>
            <person name="Wang X."/>
            <person name="Yang L."/>
            <person name="Nasrallah M.E."/>
            <person name="Bergelson J."/>
            <person name="Carrington J.C."/>
            <person name="Gaut B.S."/>
            <person name="Schmutz J."/>
            <person name="Mayer K.F.X."/>
            <person name="Van de Peer Y."/>
            <person name="Grigoriev I.V."/>
            <person name="Nordborg M."/>
            <person name="Weigel D."/>
            <person name="Guo Y.-L."/>
        </authorList>
    </citation>
    <scope>NUCLEOTIDE SEQUENCE [LARGE SCALE GENOMIC DNA]</scope>
    <source>
        <strain evidence="2">cv. MN47</strain>
    </source>
</reference>
<dbReference type="Gramene" id="scaffold_102577.1">
    <property type="protein sequence ID" value="scaffold_102577.1"/>
    <property type="gene ID" value="scaffold_102577.1"/>
</dbReference>
<protein>
    <submittedName>
        <fullName evidence="1">Predicted protein</fullName>
    </submittedName>
</protein>
<evidence type="ECO:0000313" key="2">
    <source>
        <dbReference type="Proteomes" id="UP000008694"/>
    </source>
</evidence>
<dbReference type="EMBL" id="GL348713">
    <property type="protein sequence ID" value="EFH66786.1"/>
    <property type="molecule type" value="Genomic_DNA"/>
</dbReference>
<sequence>MPSRLGVPLIGDRQLSAAILTNSDYLIANPILRPLNVLNVENRSSQRFLPKQLN</sequence>
<organism evidence="2">
    <name type="scientific">Arabidopsis lyrata subsp. lyrata</name>
    <name type="common">Lyre-leaved rock-cress</name>
    <dbReference type="NCBI Taxonomy" id="81972"/>
    <lineage>
        <taxon>Eukaryota</taxon>
        <taxon>Viridiplantae</taxon>
        <taxon>Streptophyta</taxon>
        <taxon>Embryophyta</taxon>
        <taxon>Tracheophyta</taxon>
        <taxon>Spermatophyta</taxon>
        <taxon>Magnoliopsida</taxon>
        <taxon>eudicotyledons</taxon>
        <taxon>Gunneridae</taxon>
        <taxon>Pentapetalae</taxon>
        <taxon>rosids</taxon>
        <taxon>malvids</taxon>
        <taxon>Brassicales</taxon>
        <taxon>Brassicaceae</taxon>
        <taxon>Camelineae</taxon>
        <taxon>Arabidopsis</taxon>
    </lineage>
</organism>
<gene>
    <name evidence="1" type="ORF">ARALYDRAFT_889783</name>
</gene>
<proteinExistence type="predicted"/>
<evidence type="ECO:0000313" key="1">
    <source>
        <dbReference type="EMBL" id="EFH66786.1"/>
    </source>
</evidence>
<dbReference type="Proteomes" id="UP000008694">
    <property type="component" value="Unassembled WGS sequence"/>
</dbReference>
<accession>D7KLU8</accession>
<keyword evidence="2" id="KW-1185">Reference proteome</keyword>